<dbReference type="Pfam" id="PF26136">
    <property type="entry name" value="SCO6045_C"/>
    <property type="match status" value="1"/>
</dbReference>
<name>A0A7W8A7A4_9ACTN</name>
<dbReference type="RefSeq" id="WP_221341060.1">
    <property type="nucleotide sequence ID" value="NZ_JACHIN010000009.1"/>
</dbReference>
<dbReference type="Proteomes" id="UP000568380">
    <property type="component" value="Unassembled WGS sequence"/>
</dbReference>
<gene>
    <name evidence="2" type="ORF">HNR40_006338</name>
</gene>
<sequence>MSAEDRRRLEEAQERVVAALVTGARAPEGFDADRLRAQAASLVSKRRGVVARLRPDAALAAGAELRAEFAAYAAARTAPPKGYREDADAFAAWMQERGRLPKQTRGWRDRLPWRRKTS</sequence>
<organism evidence="2 3">
    <name type="scientific">Nonomuraea endophytica</name>
    <dbReference type="NCBI Taxonomy" id="714136"/>
    <lineage>
        <taxon>Bacteria</taxon>
        <taxon>Bacillati</taxon>
        <taxon>Actinomycetota</taxon>
        <taxon>Actinomycetes</taxon>
        <taxon>Streptosporangiales</taxon>
        <taxon>Streptosporangiaceae</taxon>
        <taxon>Nonomuraea</taxon>
    </lineage>
</organism>
<dbReference type="AlphaFoldDB" id="A0A7W8A7A4"/>
<evidence type="ECO:0000313" key="3">
    <source>
        <dbReference type="Proteomes" id="UP000568380"/>
    </source>
</evidence>
<keyword evidence="3" id="KW-1185">Reference proteome</keyword>
<dbReference type="InterPro" id="IPR058711">
    <property type="entry name" value="SCO6045-like_C"/>
</dbReference>
<evidence type="ECO:0000259" key="1">
    <source>
        <dbReference type="Pfam" id="PF26136"/>
    </source>
</evidence>
<accession>A0A7W8A7A4</accession>
<protein>
    <recommendedName>
        <fullName evidence="1">SCO6045-like C-terminal domain-containing protein</fullName>
    </recommendedName>
</protein>
<evidence type="ECO:0000313" key="2">
    <source>
        <dbReference type="EMBL" id="MBB5080849.1"/>
    </source>
</evidence>
<dbReference type="EMBL" id="JACHIN010000009">
    <property type="protein sequence ID" value="MBB5080849.1"/>
    <property type="molecule type" value="Genomic_DNA"/>
</dbReference>
<feature type="domain" description="SCO6045-like C-terminal" evidence="1">
    <location>
        <begin position="11"/>
        <end position="95"/>
    </location>
</feature>
<comment type="caution">
    <text evidence="2">The sequence shown here is derived from an EMBL/GenBank/DDBJ whole genome shotgun (WGS) entry which is preliminary data.</text>
</comment>
<proteinExistence type="predicted"/>
<reference evidence="2 3" key="1">
    <citation type="submission" date="2020-08" db="EMBL/GenBank/DDBJ databases">
        <title>Genomic Encyclopedia of Type Strains, Phase IV (KMG-IV): sequencing the most valuable type-strain genomes for metagenomic binning, comparative biology and taxonomic classification.</title>
        <authorList>
            <person name="Goeker M."/>
        </authorList>
    </citation>
    <scope>NUCLEOTIDE SEQUENCE [LARGE SCALE GENOMIC DNA]</scope>
    <source>
        <strain evidence="2 3">DSM 45385</strain>
    </source>
</reference>